<dbReference type="InterPro" id="IPR012340">
    <property type="entry name" value="NA-bd_OB-fold"/>
</dbReference>
<evidence type="ECO:0000256" key="1">
    <source>
        <dbReference type="ARBA" id="ARBA00022448"/>
    </source>
</evidence>
<accession>A0AAU7KPL5</accession>
<evidence type="ECO:0000259" key="8">
    <source>
        <dbReference type="PROSITE" id="PS50893"/>
    </source>
</evidence>
<dbReference type="InterPro" id="IPR015853">
    <property type="entry name" value="ABC_transpr_FbpC"/>
</dbReference>
<evidence type="ECO:0000256" key="7">
    <source>
        <dbReference type="SAM" id="MobiDB-lite"/>
    </source>
</evidence>
<evidence type="ECO:0000256" key="6">
    <source>
        <dbReference type="ARBA" id="ARBA00023136"/>
    </source>
</evidence>
<dbReference type="SUPFAM" id="SSF50331">
    <property type="entry name" value="MOP-like"/>
    <property type="match status" value="1"/>
</dbReference>
<dbReference type="Pfam" id="PF00005">
    <property type="entry name" value="ABC_tran"/>
    <property type="match status" value="1"/>
</dbReference>
<keyword evidence="6" id="KW-0472">Membrane</keyword>
<dbReference type="RefSeq" id="WP_348814363.1">
    <property type="nucleotide sequence ID" value="NZ_CP098828.1"/>
</dbReference>
<dbReference type="PANTHER" id="PTHR43875:SF15">
    <property type="entry name" value="TREHALOSE IMPORT ATP-BINDING PROTEIN SUGC"/>
    <property type="match status" value="1"/>
</dbReference>
<keyword evidence="3" id="KW-0547">Nucleotide-binding</keyword>
<organism evidence="9">
    <name type="scientific">Halomonas sp. H10-59</name>
    <dbReference type="NCBI Taxonomy" id="2950874"/>
    <lineage>
        <taxon>Bacteria</taxon>
        <taxon>Pseudomonadati</taxon>
        <taxon>Pseudomonadota</taxon>
        <taxon>Gammaproteobacteria</taxon>
        <taxon>Oceanospirillales</taxon>
        <taxon>Halomonadaceae</taxon>
        <taxon>Halomonas</taxon>
    </lineage>
</organism>
<dbReference type="AlphaFoldDB" id="A0AAU7KPL5"/>
<dbReference type="GO" id="GO:0005524">
    <property type="term" value="F:ATP binding"/>
    <property type="evidence" value="ECO:0007669"/>
    <property type="project" value="UniProtKB-KW"/>
</dbReference>
<dbReference type="GO" id="GO:0016887">
    <property type="term" value="F:ATP hydrolysis activity"/>
    <property type="evidence" value="ECO:0007669"/>
    <property type="project" value="InterPro"/>
</dbReference>
<sequence length="384" mass="42190">MSLILDGVTRKVASETHIDDVSLTLEPGSFNVLLGRTLAGKTSLMRLMAGLDQPTRGRILMQGEDVTGKGVRQRNVAMVYQQFINYPHQSVFDNIASPLKLARVAKSEIQRRVHEIAELLHIEGLLDRQPLELSGGQQQRTAMARALVKDADLVLFDEPLVNLDYKLREEFREELSALFARRDCIAVYATTEPAEALALGGNTAILHEGRLVQHGPTATVFRQPASLTAAEMFSEPPINVLEGRIRDGEVSFDDEVHFPLDEALAALDEGSYRFGVRPAHLAMQPRADDDLALDVKVELAEISGSETFLHVGNERMSLVAHLPGVHSLRVDEPITLYVPVHRLFVFDMDGKTLHVPPEAGDGGVRPPLPSSRQAPPASASGEER</sequence>
<protein>
    <submittedName>
        <fullName evidence="9">ABC transporter ATP-binding protein</fullName>
    </submittedName>
</protein>
<dbReference type="InterPro" id="IPR047641">
    <property type="entry name" value="ABC_transpr_MalK/UgpC-like"/>
</dbReference>
<feature type="compositionally biased region" description="Low complexity" evidence="7">
    <location>
        <begin position="370"/>
        <end position="384"/>
    </location>
</feature>
<dbReference type="SMART" id="SM00382">
    <property type="entry name" value="AAA"/>
    <property type="match status" value="1"/>
</dbReference>
<dbReference type="GO" id="GO:0015408">
    <property type="term" value="F:ABC-type ferric iron transporter activity"/>
    <property type="evidence" value="ECO:0007669"/>
    <property type="project" value="InterPro"/>
</dbReference>
<dbReference type="PROSITE" id="PS50893">
    <property type="entry name" value="ABC_TRANSPORTER_2"/>
    <property type="match status" value="1"/>
</dbReference>
<dbReference type="SUPFAM" id="SSF52540">
    <property type="entry name" value="P-loop containing nucleoside triphosphate hydrolases"/>
    <property type="match status" value="1"/>
</dbReference>
<proteinExistence type="predicted"/>
<dbReference type="InterPro" id="IPR003593">
    <property type="entry name" value="AAA+_ATPase"/>
</dbReference>
<dbReference type="CDD" id="cd03259">
    <property type="entry name" value="ABC_Carb_Solutes_like"/>
    <property type="match status" value="1"/>
</dbReference>
<dbReference type="PANTHER" id="PTHR43875">
    <property type="entry name" value="MALTODEXTRIN IMPORT ATP-BINDING PROTEIN MSMX"/>
    <property type="match status" value="1"/>
</dbReference>
<evidence type="ECO:0000256" key="5">
    <source>
        <dbReference type="ARBA" id="ARBA00022967"/>
    </source>
</evidence>
<keyword evidence="4 9" id="KW-0067">ATP-binding</keyword>
<evidence type="ECO:0000313" key="9">
    <source>
        <dbReference type="EMBL" id="XBO73467.1"/>
    </source>
</evidence>
<evidence type="ECO:0000256" key="3">
    <source>
        <dbReference type="ARBA" id="ARBA00022741"/>
    </source>
</evidence>
<keyword evidence="1" id="KW-0813">Transport</keyword>
<feature type="domain" description="ABC transporter" evidence="8">
    <location>
        <begin position="3"/>
        <end position="233"/>
    </location>
</feature>
<name>A0AAU7KPL5_9GAMM</name>
<reference evidence="9" key="1">
    <citation type="submission" date="2022-06" db="EMBL/GenBank/DDBJ databases">
        <title>A novel DMS-producing enzyme.</title>
        <authorList>
            <person name="Zhang Y."/>
        </authorList>
    </citation>
    <scope>NUCLEOTIDE SEQUENCE</scope>
    <source>
        <strain evidence="9">H10-59</strain>
    </source>
</reference>
<keyword evidence="2" id="KW-1003">Cell membrane</keyword>
<evidence type="ECO:0000256" key="2">
    <source>
        <dbReference type="ARBA" id="ARBA00022475"/>
    </source>
</evidence>
<dbReference type="InterPro" id="IPR003439">
    <property type="entry name" value="ABC_transporter-like_ATP-bd"/>
</dbReference>
<dbReference type="InterPro" id="IPR008995">
    <property type="entry name" value="Mo/tungstate-bd_C_term_dom"/>
</dbReference>
<dbReference type="Gene3D" id="3.40.50.300">
    <property type="entry name" value="P-loop containing nucleotide triphosphate hydrolases"/>
    <property type="match status" value="1"/>
</dbReference>
<dbReference type="InterPro" id="IPR027417">
    <property type="entry name" value="P-loop_NTPase"/>
</dbReference>
<keyword evidence="5" id="KW-1278">Translocase</keyword>
<gene>
    <name evidence="9" type="ORF">NFG57_11485</name>
</gene>
<evidence type="ECO:0000256" key="4">
    <source>
        <dbReference type="ARBA" id="ARBA00022840"/>
    </source>
</evidence>
<dbReference type="EMBL" id="CP098828">
    <property type="protein sequence ID" value="XBO73467.1"/>
    <property type="molecule type" value="Genomic_DNA"/>
</dbReference>
<dbReference type="Gene3D" id="2.40.50.140">
    <property type="entry name" value="Nucleic acid-binding proteins"/>
    <property type="match status" value="1"/>
</dbReference>
<feature type="region of interest" description="Disordered" evidence="7">
    <location>
        <begin position="356"/>
        <end position="384"/>
    </location>
</feature>
<dbReference type="GO" id="GO:0055052">
    <property type="term" value="C:ATP-binding cassette (ABC) transporter complex, substrate-binding subunit-containing"/>
    <property type="evidence" value="ECO:0007669"/>
    <property type="project" value="TreeGrafter"/>
</dbReference>
<dbReference type="Gene3D" id="2.40.50.100">
    <property type="match status" value="1"/>
</dbReference>